<keyword evidence="1" id="KW-0812">Transmembrane</keyword>
<feature type="transmembrane region" description="Helical" evidence="1">
    <location>
        <begin position="167"/>
        <end position="190"/>
    </location>
</feature>
<name>A0ABX7MPG0_9GAMM</name>
<feature type="transmembrane region" description="Helical" evidence="1">
    <location>
        <begin position="137"/>
        <end position="155"/>
    </location>
</feature>
<dbReference type="Proteomes" id="UP000663555">
    <property type="component" value="Chromosome"/>
</dbReference>
<feature type="transmembrane region" description="Helical" evidence="1">
    <location>
        <begin position="100"/>
        <end position="116"/>
    </location>
</feature>
<evidence type="ECO:0000256" key="1">
    <source>
        <dbReference type="SAM" id="Phobius"/>
    </source>
</evidence>
<dbReference type="RefSeq" id="WP_206643356.1">
    <property type="nucleotide sequence ID" value="NZ_CP071247.1"/>
</dbReference>
<feature type="transmembrane region" description="Helical" evidence="1">
    <location>
        <begin position="28"/>
        <end position="52"/>
    </location>
</feature>
<gene>
    <name evidence="2" type="ORF">LPB19_13165</name>
</gene>
<reference evidence="2 3" key="1">
    <citation type="submission" date="2021-03" db="EMBL/GenBank/DDBJ databases">
        <title>Genome sequencing of Marinobacter sp. LPB0319.</title>
        <authorList>
            <person name="Kim J."/>
        </authorList>
    </citation>
    <scope>NUCLEOTIDE SEQUENCE [LARGE SCALE GENOMIC DNA]</scope>
    <source>
        <strain evidence="2 3">LPB0319</strain>
    </source>
</reference>
<proteinExistence type="predicted"/>
<sequence length="205" mass="22266">MSSFTVEYSFSVPQSPVKRFLLKQLIRYIGYVLTTASIVFWGGTFLTLTGFYSQDTVAAIMDLLVAWGGDMFAPLAQGGHLVLGTDPNQVGANDVNGNDALLYIAGWISLLLYFLDSLWAGVSGKTISVSPTTKFRIVRHLSALAFLAILFSSVLRFESGMAPDSLFMSGFIAVFISPMLLLSGYFLVFINELAAKAVEYVDNGA</sequence>
<dbReference type="EMBL" id="CP071247">
    <property type="protein sequence ID" value="QSP94134.1"/>
    <property type="molecule type" value="Genomic_DNA"/>
</dbReference>
<evidence type="ECO:0008006" key="4">
    <source>
        <dbReference type="Google" id="ProtNLM"/>
    </source>
</evidence>
<accession>A0ABX7MPG0</accession>
<keyword evidence="1" id="KW-0472">Membrane</keyword>
<organism evidence="2 3">
    <name type="scientific">Marinobacter salinisoli</name>
    <dbReference type="NCBI Taxonomy" id="2769486"/>
    <lineage>
        <taxon>Bacteria</taxon>
        <taxon>Pseudomonadati</taxon>
        <taxon>Pseudomonadota</taxon>
        <taxon>Gammaproteobacteria</taxon>
        <taxon>Pseudomonadales</taxon>
        <taxon>Marinobacteraceae</taxon>
        <taxon>Marinobacter</taxon>
    </lineage>
</organism>
<keyword evidence="1" id="KW-1133">Transmembrane helix</keyword>
<protein>
    <recommendedName>
        <fullName evidence="4">DUF2975 domain-containing protein</fullName>
    </recommendedName>
</protein>
<keyword evidence="3" id="KW-1185">Reference proteome</keyword>
<evidence type="ECO:0000313" key="2">
    <source>
        <dbReference type="EMBL" id="QSP94134.1"/>
    </source>
</evidence>
<evidence type="ECO:0000313" key="3">
    <source>
        <dbReference type="Proteomes" id="UP000663555"/>
    </source>
</evidence>